<sequence length="1173" mass="129971">MADLEGAIRVAREAIEATPAAHPDRARNLDSLGIVLYDRYGHTRVMEDLEESIVLGRQAIEAAPADHPDLGALLSSLGNRLGERYSRNGQTGTADLEEAIQAGQDAMRITAPGHPKRAARLSNLSFLLRFRHQQTKTTADVEEMIRMGREAILITPSKDPKHSAYLTNLSIWLGDRYKQTGATADLDEAVKTAREALKATPSDHPNRAGRLANLGTRLSDRYYLNGAMMDLEETILAAREAVEVIPLQHPERPRDLTNLGLRLGDRYERTGVVSDLEEAIQLAQEVIDATPLNDPARAGRLNNLGVRLVDRFHRTGDLDHMEDLEEAIKAGHEAVTLVVIESRNRALHLNSLGAWLHERYEKKGAEADLEEAIRVGEETVKATSLEHPERARRISNLGNRFITRHQRHKATKDLLSALQCYEGALDQANSPTLMRVTAGKLVMEHSASIGEWDRAHRAASKAIELVPRLTVHSLETMDKRHLLNQVVGLASDAAAIALNADHSAVEALALLEQGRGVLAASLEEIRVDITDLQARQPALAEHYVRLCGILDAPVMRADLKAMDGRQLPWNVPTVDRSQASGELDTVIADIRKQPGCSGFLLSPTAVQMSAAAECGPVVLINVSQYRCDAILIELGQITSLSLPELKLQDLEGKGQGDVLGSVKVLGWLWGVVARPVLDALGYTQPPSDDDWPSMWWIPTGPLSRFPLHAAGRYGDGSVNSVLDRTISSYSSSVKAIIHGRQRYNPPMAALPPTRALLVAMDDTPDRKALTFPSAEVASVSTLLKSMAFETVQPAKQKRDILFLLPRCRVFHFAGHGYTNRQDPSKSYLLLKDWKQSPFTVADLQEMNLRQHAPFLAYLSACGTGRIEDNRSLDESTHLVSAYQLAGFRHVIGTLWDVNDKLCVDMASFTYEIEDHRPGYPRFSALIAAYEPYFVCRRFLRLRARLLLLKQDQLTLLERDLDDIDSNESHLLFLGQSRSDGNTQRLELLKQIEGSLADYDIFLERTQRALNLNPAKSRHIHSLQNWIQGTASLSRAETAYLDESKDLAQLALSGDDAMVRLETSVEDLLIRFYRGIRKSQHYDVSTDSNVYIHSGMLIKRTARLLLLILVTLMLLMPAVVCTLVSAAATRTLVIASSTVLYLVILLELTNPRIVEVMVAGATYVLLSGTFGMHH</sequence>
<keyword evidence="1" id="KW-0472">Membrane</keyword>
<evidence type="ECO:0008006" key="6">
    <source>
        <dbReference type="Google" id="ProtNLM"/>
    </source>
</evidence>
<evidence type="ECO:0000256" key="1">
    <source>
        <dbReference type="SAM" id="Phobius"/>
    </source>
</evidence>
<evidence type="ECO:0000313" key="5">
    <source>
        <dbReference type="Proteomes" id="UP001310594"/>
    </source>
</evidence>
<proteinExistence type="predicted"/>
<feature type="domain" description="CHAT" evidence="2">
    <location>
        <begin position="663"/>
        <end position="911"/>
    </location>
</feature>
<name>A0AAN7VNW8_9PEZI</name>
<dbReference type="InterPro" id="IPR011990">
    <property type="entry name" value="TPR-like_helical_dom_sf"/>
</dbReference>
<feature type="domain" description="DUF6594" evidence="3">
    <location>
        <begin position="919"/>
        <end position="1163"/>
    </location>
</feature>
<dbReference type="Gene3D" id="1.25.40.10">
    <property type="entry name" value="Tetratricopeptide repeat domain"/>
    <property type="match status" value="2"/>
</dbReference>
<feature type="transmembrane region" description="Helical" evidence="1">
    <location>
        <begin position="1131"/>
        <end position="1148"/>
    </location>
</feature>
<dbReference type="Pfam" id="PF12770">
    <property type="entry name" value="CHAT"/>
    <property type="match status" value="1"/>
</dbReference>
<gene>
    <name evidence="4" type="ORF">LTR97_010226</name>
</gene>
<dbReference type="InterPro" id="IPR046529">
    <property type="entry name" value="DUF6594"/>
</dbReference>
<keyword evidence="1" id="KW-1133">Transmembrane helix</keyword>
<evidence type="ECO:0000313" key="4">
    <source>
        <dbReference type="EMBL" id="KAK5693657.1"/>
    </source>
</evidence>
<dbReference type="Proteomes" id="UP001310594">
    <property type="component" value="Unassembled WGS sequence"/>
</dbReference>
<keyword evidence="1" id="KW-0812">Transmembrane</keyword>
<dbReference type="SUPFAM" id="SSF48452">
    <property type="entry name" value="TPR-like"/>
    <property type="match status" value="2"/>
</dbReference>
<dbReference type="Pfam" id="PF20237">
    <property type="entry name" value="DUF6594"/>
    <property type="match status" value="1"/>
</dbReference>
<evidence type="ECO:0000259" key="3">
    <source>
        <dbReference type="Pfam" id="PF20237"/>
    </source>
</evidence>
<comment type="caution">
    <text evidence="4">The sequence shown here is derived from an EMBL/GenBank/DDBJ whole genome shotgun (WGS) entry which is preliminary data.</text>
</comment>
<organism evidence="4 5">
    <name type="scientific">Elasticomyces elasticus</name>
    <dbReference type="NCBI Taxonomy" id="574655"/>
    <lineage>
        <taxon>Eukaryota</taxon>
        <taxon>Fungi</taxon>
        <taxon>Dikarya</taxon>
        <taxon>Ascomycota</taxon>
        <taxon>Pezizomycotina</taxon>
        <taxon>Dothideomycetes</taxon>
        <taxon>Dothideomycetidae</taxon>
        <taxon>Mycosphaerellales</taxon>
        <taxon>Teratosphaeriaceae</taxon>
        <taxon>Elasticomyces</taxon>
    </lineage>
</organism>
<evidence type="ECO:0000259" key="2">
    <source>
        <dbReference type="Pfam" id="PF12770"/>
    </source>
</evidence>
<dbReference type="AlphaFoldDB" id="A0AAN7VNW8"/>
<accession>A0AAN7VNW8</accession>
<dbReference type="PANTHER" id="PTHR19959">
    <property type="entry name" value="KINESIN LIGHT CHAIN"/>
    <property type="match status" value="1"/>
</dbReference>
<feature type="transmembrane region" description="Helical" evidence="1">
    <location>
        <begin position="1103"/>
        <end position="1125"/>
    </location>
</feature>
<dbReference type="Pfam" id="PF13374">
    <property type="entry name" value="TPR_10"/>
    <property type="match status" value="2"/>
</dbReference>
<dbReference type="Gene3D" id="1.20.120.660">
    <property type="entry name" value="IL-4 antagonist (De novo design) like domain"/>
    <property type="match status" value="1"/>
</dbReference>
<dbReference type="PANTHER" id="PTHR19959:SF119">
    <property type="entry name" value="FUNGAL LIPASE-LIKE DOMAIN-CONTAINING PROTEIN"/>
    <property type="match status" value="1"/>
</dbReference>
<dbReference type="InterPro" id="IPR024983">
    <property type="entry name" value="CHAT_dom"/>
</dbReference>
<protein>
    <recommendedName>
        <fullName evidence="6">CHAT domain-containing protein</fullName>
    </recommendedName>
</protein>
<reference evidence="4" key="1">
    <citation type="submission" date="2023-08" db="EMBL/GenBank/DDBJ databases">
        <title>Black Yeasts Isolated from many extreme environments.</title>
        <authorList>
            <person name="Coleine C."/>
            <person name="Stajich J.E."/>
            <person name="Selbmann L."/>
        </authorList>
    </citation>
    <scope>NUCLEOTIDE SEQUENCE</scope>
    <source>
        <strain evidence="4">CCFEE 5810</strain>
    </source>
</reference>
<dbReference type="EMBL" id="JAVRQU010000017">
    <property type="protein sequence ID" value="KAK5693657.1"/>
    <property type="molecule type" value="Genomic_DNA"/>
</dbReference>